<evidence type="ECO:0000313" key="2">
    <source>
        <dbReference type="EMBL" id="KAF9527679.1"/>
    </source>
</evidence>
<protein>
    <submittedName>
        <fullName evidence="2">Uncharacterized protein</fullName>
    </submittedName>
</protein>
<accession>A0A9P6EF96</accession>
<keyword evidence="1" id="KW-1133">Transmembrane helix</keyword>
<keyword evidence="3" id="KW-1185">Reference proteome</keyword>
<sequence length="83" mass="9599">MLMIIVHQPLTSYMFLSSLSFFLSKLYILYLFSLRPPPSFLLSSISILQGLASLLIPSPLNSSFELESHRRRRYTSIHINIKL</sequence>
<evidence type="ECO:0000256" key="1">
    <source>
        <dbReference type="SAM" id="Phobius"/>
    </source>
</evidence>
<evidence type="ECO:0000313" key="3">
    <source>
        <dbReference type="Proteomes" id="UP000807306"/>
    </source>
</evidence>
<keyword evidence="1" id="KW-0812">Transmembrane</keyword>
<feature type="transmembrane region" description="Helical" evidence="1">
    <location>
        <begin position="12"/>
        <end position="34"/>
    </location>
</feature>
<organism evidence="2 3">
    <name type="scientific">Crepidotus variabilis</name>
    <dbReference type="NCBI Taxonomy" id="179855"/>
    <lineage>
        <taxon>Eukaryota</taxon>
        <taxon>Fungi</taxon>
        <taxon>Dikarya</taxon>
        <taxon>Basidiomycota</taxon>
        <taxon>Agaricomycotina</taxon>
        <taxon>Agaricomycetes</taxon>
        <taxon>Agaricomycetidae</taxon>
        <taxon>Agaricales</taxon>
        <taxon>Agaricineae</taxon>
        <taxon>Crepidotaceae</taxon>
        <taxon>Crepidotus</taxon>
    </lineage>
</organism>
<dbReference type="AlphaFoldDB" id="A0A9P6EF96"/>
<gene>
    <name evidence="2" type="ORF">CPB83DRAFT_855838</name>
</gene>
<proteinExistence type="predicted"/>
<dbReference type="Proteomes" id="UP000807306">
    <property type="component" value="Unassembled WGS sequence"/>
</dbReference>
<comment type="caution">
    <text evidence="2">The sequence shown here is derived from an EMBL/GenBank/DDBJ whole genome shotgun (WGS) entry which is preliminary data.</text>
</comment>
<reference evidence="2" key="1">
    <citation type="submission" date="2020-11" db="EMBL/GenBank/DDBJ databases">
        <authorList>
            <consortium name="DOE Joint Genome Institute"/>
            <person name="Ahrendt S."/>
            <person name="Riley R."/>
            <person name="Andreopoulos W."/>
            <person name="Labutti K."/>
            <person name="Pangilinan J."/>
            <person name="Ruiz-Duenas F.J."/>
            <person name="Barrasa J.M."/>
            <person name="Sanchez-Garcia M."/>
            <person name="Camarero S."/>
            <person name="Miyauchi S."/>
            <person name="Serrano A."/>
            <person name="Linde D."/>
            <person name="Babiker R."/>
            <person name="Drula E."/>
            <person name="Ayuso-Fernandez I."/>
            <person name="Pacheco R."/>
            <person name="Padilla G."/>
            <person name="Ferreira P."/>
            <person name="Barriuso J."/>
            <person name="Kellner H."/>
            <person name="Castanera R."/>
            <person name="Alfaro M."/>
            <person name="Ramirez L."/>
            <person name="Pisabarro A.G."/>
            <person name="Kuo A."/>
            <person name="Tritt A."/>
            <person name="Lipzen A."/>
            <person name="He G."/>
            <person name="Yan M."/>
            <person name="Ng V."/>
            <person name="Cullen D."/>
            <person name="Martin F."/>
            <person name="Rosso M.-N."/>
            <person name="Henrissat B."/>
            <person name="Hibbett D."/>
            <person name="Martinez A.T."/>
            <person name="Grigoriev I.V."/>
        </authorList>
    </citation>
    <scope>NUCLEOTIDE SEQUENCE</scope>
    <source>
        <strain evidence="2">CBS 506.95</strain>
    </source>
</reference>
<keyword evidence="1" id="KW-0472">Membrane</keyword>
<dbReference type="EMBL" id="MU157859">
    <property type="protein sequence ID" value="KAF9527679.1"/>
    <property type="molecule type" value="Genomic_DNA"/>
</dbReference>
<name>A0A9P6EF96_9AGAR</name>
<feature type="transmembrane region" description="Helical" evidence="1">
    <location>
        <begin position="40"/>
        <end position="64"/>
    </location>
</feature>